<dbReference type="PANTHER" id="PTHR38696:SF1">
    <property type="entry name" value="MEDIATOR OF RNA POLYMERASE II TRANSCRIPTION SUBUNIT 13"/>
    <property type="match status" value="1"/>
</dbReference>
<proteinExistence type="predicted"/>
<organism evidence="2 3">
    <name type="scientific">Polyrhizophydium stewartii</name>
    <dbReference type="NCBI Taxonomy" id="2732419"/>
    <lineage>
        <taxon>Eukaryota</taxon>
        <taxon>Fungi</taxon>
        <taxon>Fungi incertae sedis</taxon>
        <taxon>Chytridiomycota</taxon>
        <taxon>Chytridiomycota incertae sedis</taxon>
        <taxon>Chytridiomycetes</taxon>
        <taxon>Rhizophydiales</taxon>
        <taxon>Rhizophydiales incertae sedis</taxon>
        <taxon>Polyrhizophydium</taxon>
    </lineage>
</organism>
<reference evidence="2 3" key="1">
    <citation type="submission" date="2023-09" db="EMBL/GenBank/DDBJ databases">
        <title>Pangenome analysis of Batrachochytrium dendrobatidis and related Chytrids.</title>
        <authorList>
            <person name="Yacoub M.N."/>
            <person name="Stajich J.E."/>
            <person name="James T.Y."/>
        </authorList>
    </citation>
    <scope>NUCLEOTIDE SEQUENCE [LARGE SCALE GENOMIC DNA]</scope>
    <source>
        <strain evidence="2 3">JEL0888</strain>
    </source>
</reference>
<dbReference type="Proteomes" id="UP001527925">
    <property type="component" value="Unassembled WGS sequence"/>
</dbReference>
<evidence type="ECO:0000313" key="2">
    <source>
        <dbReference type="EMBL" id="KAL2915009.1"/>
    </source>
</evidence>
<accession>A0ABR4N678</accession>
<evidence type="ECO:0000256" key="1">
    <source>
        <dbReference type="SAM" id="MobiDB-lite"/>
    </source>
</evidence>
<evidence type="ECO:0000313" key="3">
    <source>
        <dbReference type="Proteomes" id="UP001527925"/>
    </source>
</evidence>
<name>A0ABR4N678_9FUNG</name>
<feature type="compositionally biased region" description="Low complexity" evidence="1">
    <location>
        <begin position="256"/>
        <end position="268"/>
    </location>
</feature>
<sequence>MLVANQPLPPGLPIACVGLHMSNTIRLIAPPSLTPDLLRHAILAGWPKGISKETIDYGLRSFRLSGAPWHRDVLGASSTLVVSIIRTFASRGWRLLTCVCSSTKTSAVDSLYFVQAVPAQPRLFAMCLPFADKVHLKGDIETGDSVAIRTALRDAVIAAWPPGLQREIIERDEYVVKLKQYPWKSSLCATPKVRSVLSQIIHSFATIGYRLVNTCAQTCGFDEDRWPMVDIWIFQHDAGMLEQLPSYDEAHGGAGSSSMPAAPAGVPASLVPRQSGRRIASITIVSGDMLEIVAPPDVAPPIIDIVNALWRRGIKRITPAQPLELPAKSGKQLADLSDVATTLKMYGYPWSCSGDEEIMAQQLLLEIYAHMRRIGWRLLAVPHVCRVNMDTHPSFFEPCSPAQSLEMFMLSPANPNKLNLIHNPSVIHEKTLAVVVQAVNATITALPGSNAMTKQRGGVVEWTLSELDWKPNGAATMWNRVMIVNLLQTVLGLGFELYTACFADASIDPIDSLVFIRVPG</sequence>
<feature type="region of interest" description="Disordered" evidence="1">
    <location>
        <begin position="249"/>
        <end position="268"/>
    </location>
</feature>
<gene>
    <name evidence="2" type="ORF">HK105_205553</name>
</gene>
<protein>
    <submittedName>
        <fullName evidence="2">Uncharacterized protein</fullName>
    </submittedName>
</protein>
<dbReference type="EMBL" id="JADGIZ020000028">
    <property type="protein sequence ID" value="KAL2915009.1"/>
    <property type="molecule type" value="Genomic_DNA"/>
</dbReference>
<dbReference type="PANTHER" id="PTHR38696">
    <property type="entry name" value="MEDIATOR OF RNA POLYMERASE II TRANSCRIPTION SUBUNIT 13"/>
    <property type="match status" value="1"/>
</dbReference>
<comment type="caution">
    <text evidence="2">The sequence shown here is derived from an EMBL/GenBank/DDBJ whole genome shotgun (WGS) entry which is preliminary data.</text>
</comment>
<keyword evidence="3" id="KW-1185">Reference proteome</keyword>